<gene>
    <name evidence="6" type="ORF">D9V32_08140</name>
</gene>
<keyword evidence="3" id="KW-0804">Transcription</keyword>
<dbReference type="Proteomes" id="UP000272503">
    <property type="component" value="Unassembled WGS sequence"/>
</dbReference>
<dbReference type="InterPro" id="IPR001647">
    <property type="entry name" value="HTH_TetR"/>
</dbReference>
<dbReference type="PANTHER" id="PTHR30055:SF234">
    <property type="entry name" value="HTH-TYPE TRANSCRIPTIONAL REGULATOR BETI"/>
    <property type="match status" value="1"/>
</dbReference>
<evidence type="ECO:0000313" key="6">
    <source>
        <dbReference type="EMBL" id="RLP76114.1"/>
    </source>
</evidence>
<name>A0A3L7A7H8_9MICO</name>
<organism evidence="6 7">
    <name type="scientific">Mycetocola tolaasinivorans</name>
    <dbReference type="NCBI Taxonomy" id="76635"/>
    <lineage>
        <taxon>Bacteria</taxon>
        <taxon>Bacillati</taxon>
        <taxon>Actinomycetota</taxon>
        <taxon>Actinomycetes</taxon>
        <taxon>Micrococcales</taxon>
        <taxon>Microbacteriaceae</taxon>
        <taxon>Mycetocola</taxon>
    </lineage>
</organism>
<dbReference type="PANTHER" id="PTHR30055">
    <property type="entry name" value="HTH-TYPE TRANSCRIPTIONAL REGULATOR RUTR"/>
    <property type="match status" value="1"/>
</dbReference>
<dbReference type="PROSITE" id="PS50977">
    <property type="entry name" value="HTH_TETR_2"/>
    <property type="match status" value="1"/>
</dbReference>
<dbReference type="GO" id="GO:0003700">
    <property type="term" value="F:DNA-binding transcription factor activity"/>
    <property type="evidence" value="ECO:0007669"/>
    <property type="project" value="TreeGrafter"/>
</dbReference>
<evidence type="ECO:0000256" key="1">
    <source>
        <dbReference type="ARBA" id="ARBA00023015"/>
    </source>
</evidence>
<keyword evidence="7" id="KW-1185">Reference proteome</keyword>
<dbReference type="PROSITE" id="PS01081">
    <property type="entry name" value="HTH_TETR_1"/>
    <property type="match status" value="1"/>
</dbReference>
<dbReference type="EMBL" id="RCUX01000005">
    <property type="protein sequence ID" value="RLP76114.1"/>
    <property type="molecule type" value="Genomic_DNA"/>
</dbReference>
<evidence type="ECO:0000256" key="3">
    <source>
        <dbReference type="ARBA" id="ARBA00023163"/>
    </source>
</evidence>
<proteinExistence type="predicted"/>
<keyword evidence="1" id="KW-0805">Transcription regulation</keyword>
<dbReference type="GO" id="GO:0000976">
    <property type="term" value="F:transcription cis-regulatory region binding"/>
    <property type="evidence" value="ECO:0007669"/>
    <property type="project" value="TreeGrafter"/>
</dbReference>
<evidence type="ECO:0000256" key="4">
    <source>
        <dbReference type="PROSITE-ProRule" id="PRU00335"/>
    </source>
</evidence>
<dbReference type="PRINTS" id="PR00455">
    <property type="entry name" value="HTHTETR"/>
</dbReference>
<feature type="domain" description="HTH tetR-type" evidence="5">
    <location>
        <begin position="43"/>
        <end position="103"/>
    </location>
</feature>
<protein>
    <submittedName>
        <fullName evidence="6">TetR family transcriptional regulator</fullName>
    </submittedName>
</protein>
<dbReference type="Pfam" id="PF00440">
    <property type="entry name" value="TetR_N"/>
    <property type="match status" value="1"/>
</dbReference>
<evidence type="ECO:0000256" key="2">
    <source>
        <dbReference type="ARBA" id="ARBA00023125"/>
    </source>
</evidence>
<dbReference type="OrthoDB" id="4214267at2"/>
<keyword evidence="2 4" id="KW-0238">DNA-binding</keyword>
<dbReference type="InterPro" id="IPR023772">
    <property type="entry name" value="DNA-bd_HTH_TetR-type_CS"/>
</dbReference>
<dbReference type="SUPFAM" id="SSF46689">
    <property type="entry name" value="Homeodomain-like"/>
    <property type="match status" value="1"/>
</dbReference>
<sequence length="226" mass="24190">MIAAFPCVRHCLKHIMTLSAINSQGGYDGDMSDSQPARGRPSHIDPAAIADAAIALFQTHGYDAISMDRVAEEAGISRRSLFRYFPAKGDLVWHGSAPVEARLHGILAALPVGTLTYSVLTDAVVDSLHALDHREGVTRARLRLIAGHADLLAQGPTKLATFWTELEAFLTTRLGDAHRARVLALAIRTVVFDALLRWAAGEEHDFSATVSAALATLGALGTLSEC</sequence>
<dbReference type="AlphaFoldDB" id="A0A3L7A7H8"/>
<evidence type="ECO:0000259" key="5">
    <source>
        <dbReference type="PROSITE" id="PS50977"/>
    </source>
</evidence>
<dbReference type="Gene3D" id="1.10.10.60">
    <property type="entry name" value="Homeodomain-like"/>
    <property type="match status" value="1"/>
</dbReference>
<accession>A0A3L7A7H8</accession>
<reference evidence="6 7" key="1">
    <citation type="submission" date="2018-10" db="EMBL/GenBank/DDBJ databases">
        <authorList>
            <person name="Li J."/>
        </authorList>
    </citation>
    <scope>NUCLEOTIDE SEQUENCE [LARGE SCALE GENOMIC DNA]</scope>
    <source>
        <strain evidence="6 7">IF 016277</strain>
    </source>
</reference>
<feature type="DNA-binding region" description="H-T-H motif" evidence="4">
    <location>
        <begin position="66"/>
        <end position="85"/>
    </location>
</feature>
<comment type="caution">
    <text evidence="6">The sequence shown here is derived from an EMBL/GenBank/DDBJ whole genome shotgun (WGS) entry which is preliminary data.</text>
</comment>
<dbReference type="InterPro" id="IPR050109">
    <property type="entry name" value="HTH-type_TetR-like_transc_reg"/>
</dbReference>
<evidence type="ECO:0000313" key="7">
    <source>
        <dbReference type="Proteomes" id="UP000272503"/>
    </source>
</evidence>
<dbReference type="Gene3D" id="1.10.357.10">
    <property type="entry name" value="Tetracycline Repressor, domain 2"/>
    <property type="match status" value="1"/>
</dbReference>
<dbReference type="InterPro" id="IPR009057">
    <property type="entry name" value="Homeodomain-like_sf"/>
</dbReference>